<dbReference type="InterPro" id="IPR028081">
    <property type="entry name" value="Leu-bd"/>
</dbReference>
<evidence type="ECO:0000259" key="5">
    <source>
        <dbReference type="Pfam" id="PF13458"/>
    </source>
</evidence>
<dbReference type="Pfam" id="PF13458">
    <property type="entry name" value="Peripla_BP_6"/>
    <property type="match status" value="1"/>
</dbReference>
<proteinExistence type="inferred from homology"/>
<comment type="similarity">
    <text evidence="1">Belongs to the leucine-binding protein family.</text>
</comment>
<dbReference type="Proteomes" id="UP000186469">
    <property type="component" value="Unassembled WGS sequence"/>
</dbReference>
<dbReference type="Gene3D" id="3.40.50.2300">
    <property type="match status" value="2"/>
</dbReference>
<organism evidence="6 7">
    <name type="scientific">Desulfovibrio litoralis DSM 11393</name>
    <dbReference type="NCBI Taxonomy" id="1121455"/>
    <lineage>
        <taxon>Bacteria</taxon>
        <taxon>Pseudomonadati</taxon>
        <taxon>Thermodesulfobacteriota</taxon>
        <taxon>Desulfovibrionia</taxon>
        <taxon>Desulfovibrionales</taxon>
        <taxon>Desulfovibrionaceae</taxon>
        <taxon>Desulfovibrio</taxon>
    </lineage>
</organism>
<protein>
    <submittedName>
        <fullName evidence="6">Amino acid/amide ABC transporter substrate-binding protein, HAAT family</fullName>
    </submittedName>
</protein>
<evidence type="ECO:0000256" key="3">
    <source>
        <dbReference type="ARBA" id="ARBA00022729"/>
    </source>
</evidence>
<keyword evidence="4" id="KW-0029">Amino-acid transport</keyword>
<dbReference type="CDD" id="cd06342">
    <property type="entry name" value="PBP1_ABC_LIVBP-like"/>
    <property type="match status" value="1"/>
</dbReference>
<feature type="domain" description="Leucine-binding protein" evidence="5">
    <location>
        <begin position="46"/>
        <end position="388"/>
    </location>
</feature>
<dbReference type="PANTHER" id="PTHR30483:SF6">
    <property type="entry name" value="PERIPLASMIC BINDING PROTEIN OF ABC TRANSPORTER FOR NATURAL AMINO ACIDS"/>
    <property type="match status" value="1"/>
</dbReference>
<evidence type="ECO:0000313" key="6">
    <source>
        <dbReference type="EMBL" id="SHN66196.1"/>
    </source>
</evidence>
<dbReference type="OrthoDB" id="9772589at2"/>
<evidence type="ECO:0000256" key="1">
    <source>
        <dbReference type="ARBA" id="ARBA00010062"/>
    </source>
</evidence>
<dbReference type="EMBL" id="FRDI01000007">
    <property type="protein sequence ID" value="SHN66196.1"/>
    <property type="molecule type" value="Genomic_DNA"/>
</dbReference>
<gene>
    <name evidence="6" type="ORF">SAMN02745728_01592</name>
</gene>
<dbReference type="SUPFAM" id="SSF53822">
    <property type="entry name" value="Periplasmic binding protein-like I"/>
    <property type="match status" value="1"/>
</dbReference>
<dbReference type="RefSeq" id="WP_084650654.1">
    <property type="nucleotide sequence ID" value="NZ_FRDI01000007.1"/>
</dbReference>
<keyword evidence="7" id="KW-1185">Reference proteome</keyword>
<dbReference type="STRING" id="1121455.SAMN02745728_01592"/>
<sequence length="396" mass="43022">MDKQSVYHLNLTAIKNFFCSGLSLFFLAFALVGFCLSAPAYSKDEPIKIGLMCALTGPFASEGQDMRNVVQILADELNKKGGINGQKVEIIVEDDAGDPRSAALAAQRLSTKGVSAVIGTYGSAVTEASQNIYDESEIVQIATGSTAIRLTEKNLPLFFRTCPRDDDQGAVAAKVLKNKGYKKVAILHDNSSFAKGLAESAKPEIEKAGIEIVFYDAITPGERDYTTMLTKLKSIDPDAIFFTGYYNEAGTMLRQMMEMKWKVPFIGGDGANNTDLVKIAGKDAAKGYAFLSPPMPQDLDSQDAKEFISAYKAKYNALPSSIWSVLAGDAFKVIVEGIKAKGTNSKELAAYLHNELKNYQGLTGPISFSEKGDRIGDFYRLYEVNADGVFILQPPL</sequence>
<evidence type="ECO:0000313" key="7">
    <source>
        <dbReference type="Proteomes" id="UP000186469"/>
    </source>
</evidence>
<evidence type="ECO:0000256" key="4">
    <source>
        <dbReference type="ARBA" id="ARBA00022970"/>
    </source>
</evidence>
<reference evidence="6 7" key="1">
    <citation type="submission" date="2016-12" db="EMBL/GenBank/DDBJ databases">
        <authorList>
            <person name="Song W.-J."/>
            <person name="Kurnit D.M."/>
        </authorList>
    </citation>
    <scope>NUCLEOTIDE SEQUENCE [LARGE SCALE GENOMIC DNA]</scope>
    <source>
        <strain evidence="6 7">DSM 11393</strain>
    </source>
</reference>
<keyword evidence="3" id="KW-0732">Signal</keyword>
<dbReference type="InterPro" id="IPR051010">
    <property type="entry name" value="BCAA_transport"/>
</dbReference>
<dbReference type="AlphaFoldDB" id="A0A1M7T655"/>
<dbReference type="PRINTS" id="PR00337">
    <property type="entry name" value="LEUILEVALBP"/>
</dbReference>
<dbReference type="PANTHER" id="PTHR30483">
    <property type="entry name" value="LEUCINE-SPECIFIC-BINDING PROTEIN"/>
    <property type="match status" value="1"/>
</dbReference>
<name>A0A1M7T655_9BACT</name>
<dbReference type="InterPro" id="IPR028082">
    <property type="entry name" value="Peripla_BP_I"/>
</dbReference>
<evidence type="ECO:0000256" key="2">
    <source>
        <dbReference type="ARBA" id="ARBA00022448"/>
    </source>
</evidence>
<dbReference type="GO" id="GO:0006865">
    <property type="term" value="P:amino acid transport"/>
    <property type="evidence" value="ECO:0007669"/>
    <property type="project" value="UniProtKB-KW"/>
</dbReference>
<dbReference type="InterPro" id="IPR000709">
    <property type="entry name" value="Leu_Ile_Val-bd"/>
</dbReference>
<accession>A0A1M7T655</accession>
<keyword evidence="2" id="KW-0813">Transport</keyword>